<evidence type="ECO:0000313" key="1">
    <source>
        <dbReference type="EMBL" id="KAK7506090.1"/>
    </source>
</evidence>
<gene>
    <name evidence="1" type="ORF">BaRGS_00002812</name>
</gene>
<evidence type="ECO:0000313" key="2">
    <source>
        <dbReference type="Proteomes" id="UP001519460"/>
    </source>
</evidence>
<protein>
    <submittedName>
        <fullName evidence="1">Uncharacterized protein</fullName>
    </submittedName>
</protein>
<dbReference type="AlphaFoldDB" id="A0ABD0M2E7"/>
<accession>A0ABD0M2E7</accession>
<comment type="caution">
    <text evidence="1">The sequence shown here is derived from an EMBL/GenBank/DDBJ whole genome shotgun (WGS) entry which is preliminary data.</text>
</comment>
<organism evidence="1 2">
    <name type="scientific">Batillaria attramentaria</name>
    <dbReference type="NCBI Taxonomy" id="370345"/>
    <lineage>
        <taxon>Eukaryota</taxon>
        <taxon>Metazoa</taxon>
        <taxon>Spiralia</taxon>
        <taxon>Lophotrochozoa</taxon>
        <taxon>Mollusca</taxon>
        <taxon>Gastropoda</taxon>
        <taxon>Caenogastropoda</taxon>
        <taxon>Sorbeoconcha</taxon>
        <taxon>Cerithioidea</taxon>
        <taxon>Batillariidae</taxon>
        <taxon>Batillaria</taxon>
    </lineage>
</organism>
<feature type="non-terminal residue" evidence="1">
    <location>
        <position position="61"/>
    </location>
</feature>
<keyword evidence="2" id="KW-1185">Reference proteome</keyword>
<proteinExistence type="predicted"/>
<dbReference type="EMBL" id="JACVVK020000008">
    <property type="protein sequence ID" value="KAK7506090.1"/>
    <property type="molecule type" value="Genomic_DNA"/>
</dbReference>
<dbReference type="Proteomes" id="UP001519460">
    <property type="component" value="Unassembled WGS sequence"/>
</dbReference>
<sequence>MRVHALFWDNGGEAPWKPKAGIQPARHDRVAMRRPPTPPHCPNSSPHLLTPWHGEFKFSRV</sequence>
<reference evidence="1 2" key="1">
    <citation type="journal article" date="2023" name="Sci. Data">
        <title>Genome assembly of the Korean intertidal mud-creeper Batillaria attramentaria.</title>
        <authorList>
            <person name="Patra A.K."/>
            <person name="Ho P.T."/>
            <person name="Jun S."/>
            <person name="Lee S.J."/>
            <person name="Kim Y."/>
            <person name="Won Y.J."/>
        </authorList>
    </citation>
    <scope>NUCLEOTIDE SEQUENCE [LARGE SCALE GENOMIC DNA]</scope>
    <source>
        <strain evidence="1">Wonlab-2016</strain>
    </source>
</reference>
<name>A0ABD0M2E7_9CAEN</name>